<dbReference type="EMBL" id="JAABOA010008577">
    <property type="protein sequence ID" value="KAF9532447.1"/>
    <property type="molecule type" value="Genomic_DNA"/>
</dbReference>
<evidence type="ECO:0000313" key="2">
    <source>
        <dbReference type="Proteomes" id="UP000780801"/>
    </source>
</evidence>
<protein>
    <submittedName>
        <fullName evidence="1">Uncharacterized protein</fullName>
    </submittedName>
</protein>
<feature type="non-terminal residue" evidence="1">
    <location>
        <position position="55"/>
    </location>
</feature>
<dbReference type="AlphaFoldDB" id="A0A9P6ENV2"/>
<evidence type="ECO:0000313" key="1">
    <source>
        <dbReference type="EMBL" id="KAF9532447.1"/>
    </source>
</evidence>
<proteinExistence type="predicted"/>
<gene>
    <name evidence="1" type="ORF">BGW38_010522</name>
</gene>
<reference evidence="1" key="1">
    <citation type="journal article" date="2020" name="Fungal Divers.">
        <title>Resolving the Mortierellaceae phylogeny through synthesis of multi-gene phylogenetics and phylogenomics.</title>
        <authorList>
            <person name="Vandepol N."/>
            <person name="Liber J."/>
            <person name="Desiro A."/>
            <person name="Na H."/>
            <person name="Kennedy M."/>
            <person name="Barry K."/>
            <person name="Grigoriev I.V."/>
            <person name="Miller A.N."/>
            <person name="O'Donnell K."/>
            <person name="Stajich J.E."/>
            <person name="Bonito G."/>
        </authorList>
    </citation>
    <scope>NUCLEOTIDE SEQUENCE</scope>
    <source>
        <strain evidence="1">KOD1015</strain>
    </source>
</reference>
<name>A0A9P6ENV2_9FUNG</name>
<dbReference type="Proteomes" id="UP000780801">
    <property type="component" value="Unassembled WGS sequence"/>
</dbReference>
<feature type="non-terminal residue" evidence="1">
    <location>
        <position position="1"/>
    </location>
</feature>
<keyword evidence="2" id="KW-1185">Reference proteome</keyword>
<accession>A0A9P6ENV2</accession>
<sequence>QERLKALPDDIRSAWQNGGGEAEDGFNSQVLLWIPHYSQVISNYDMFNRINRSLL</sequence>
<comment type="caution">
    <text evidence="1">The sequence shown here is derived from an EMBL/GenBank/DDBJ whole genome shotgun (WGS) entry which is preliminary data.</text>
</comment>
<organism evidence="1 2">
    <name type="scientific">Lunasporangiospora selenospora</name>
    <dbReference type="NCBI Taxonomy" id="979761"/>
    <lineage>
        <taxon>Eukaryota</taxon>
        <taxon>Fungi</taxon>
        <taxon>Fungi incertae sedis</taxon>
        <taxon>Mucoromycota</taxon>
        <taxon>Mortierellomycotina</taxon>
        <taxon>Mortierellomycetes</taxon>
        <taxon>Mortierellales</taxon>
        <taxon>Mortierellaceae</taxon>
        <taxon>Lunasporangiospora</taxon>
    </lineage>
</organism>